<dbReference type="InterPro" id="IPR036429">
    <property type="entry name" value="SpoA-like_sf"/>
</dbReference>
<dbReference type="GO" id="GO:0009425">
    <property type="term" value="C:bacterial-type flagellum basal body"/>
    <property type="evidence" value="ECO:0007669"/>
    <property type="project" value="UniProtKB-SubCell"/>
</dbReference>
<keyword evidence="6" id="KW-0966">Cell projection</keyword>
<evidence type="ECO:0000313" key="6">
    <source>
        <dbReference type="EMBL" id="SFI87782.1"/>
    </source>
</evidence>
<dbReference type="SUPFAM" id="SSF101801">
    <property type="entry name" value="Surface presentation of antigens (SPOA)"/>
    <property type="match status" value="2"/>
</dbReference>
<protein>
    <recommendedName>
        <fullName evidence="3">Flagellar motor switch protein FliM</fullName>
    </recommendedName>
</protein>
<dbReference type="PANTHER" id="PTHR30034:SF6">
    <property type="entry name" value="YOP PROTEINS TRANSLOCATION PROTEIN Q"/>
    <property type="match status" value="1"/>
</dbReference>
<dbReference type="GO" id="GO:0003774">
    <property type="term" value="F:cytoskeletal motor activity"/>
    <property type="evidence" value="ECO:0007669"/>
    <property type="project" value="InterPro"/>
</dbReference>
<dbReference type="Proteomes" id="UP000182737">
    <property type="component" value="Unassembled WGS sequence"/>
</dbReference>
<keyword evidence="6" id="KW-0969">Cilium</keyword>
<dbReference type="Pfam" id="PF02154">
    <property type="entry name" value="FliM"/>
    <property type="match status" value="1"/>
</dbReference>
<dbReference type="RefSeq" id="WP_074932435.1">
    <property type="nucleotide sequence ID" value="NZ_FORI01000007.1"/>
</dbReference>
<accession>A0A1I3LSS3</accession>
<comment type="similarity">
    <text evidence="2">Belongs to the FliM family.</text>
</comment>
<organism evidence="6 7">
    <name type="scientific">Treponema bryantii</name>
    <dbReference type="NCBI Taxonomy" id="163"/>
    <lineage>
        <taxon>Bacteria</taxon>
        <taxon>Pseudomonadati</taxon>
        <taxon>Spirochaetota</taxon>
        <taxon>Spirochaetia</taxon>
        <taxon>Spirochaetales</taxon>
        <taxon>Treponemataceae</taxon>
        <taxon>Treponema</taxon>
    </lineage>
</organism>
<dbReference type="GO" id="GO:0050918">
    <property type="term" value="P:positive chemotaxis"/>
    <property type="evidence" value="ECO:0007669"/>
    <property type="project" value="TreeGrafter"/>
</dbReference>
<dbReference type="GO" id="GO:0071978">
    <property type="term" value="P:bacterial-type flagellum-dependent swarming motility"/>
    <property type="evidence" value="ECO:0007669"/>
    <property type="project" value="TreeGrafter"/>
</dbReference>
<dbReference type="PANTHER" id="PTHR30034">
    <property type="entry name" value="FLAGELLAR MOTOR SWITCH PROTEIN FLIM"/>
    <property type="match status" value="1"/>
</dbReference>
<evidence type="ECO:0000256" key="5">
    <source>
        <dbReference type="ARBA" id="ARBA00023143"/>
    </source>
</evidence>
<dbReference type="OrthoDB" id="9806941at2"/>
<dbReference type="Gene3D" id="3.40.1550.10">
    <property type="entry name" value="CheC-like"/>
    <property type="match status" value="1"/>
</dbReference>
<name>A0A1I3LSS3_9SPIR</name>
<proteinExistence type="inferred from homology"/>
<keyword evidence="6" id="KW-0282">Flagellum</keyword>
<evidence type="ECO:0000256" key="3">
    <source>
        <dbReference type="ARBA" id="ARBA00021898"/>
    </source>
</evidence>
<dbReference type="Gene3D" id="2.30.330.10">
    <property type="entry name" value="SpoA-like"/>
    <property type="match status" value="2"/>
</dbReference>
<gene>
    <name evidence="6" type="ORF">SAMN04487775_107173</name>
</gene>
<evidence type="ECO:0000313" key="7">
    <source>
        <dbReference type="Proteomes" id="UP000182737"/>
    </source>
</evidence>
<evidence type="ECO:0000256" key="4">
    <source>
        <dbReference type="ARBA" id="ARBA00022500"/>
    </source>
</evidence>
<comment type="subcellular location">
    <subcellularLocation>
        <location evidence="1">Bacterial flagellum basal body</location>
    </subcellularLocation>
</comment>
<keyword evidence="7" id="KW-1185">Reference proteome</keyword>
<evidence type="ECO:0000256" key="1">
    <source>
        <dbReference type="ARBA" id="ARBA00004117"/>
    </source>
</evidence>
<dbReference type="InterPro" id="IPR028976">
    <property type="entry name" value="CheC-like_sf"/>
</dbReference>
<reference evidence="7" key="1">
    <citation type="submission" date="2016-10" db="EMBL/GenBank/DDBJ databases">
        <authorList>
            <person name="Varghese N."/>
            <person name="Submissions S."/>
        </authorList>
    </citation>
    <scope>NUCLEOTIDE SEQUENCE [LARGE SCALE GENOMIC DNA]</scope>
    <source>
        <strain evidence="7">XBD1002</strain>
    </source>
</reference>
<dbReference type="EMBL" id="FORI01000007">
    <property type="protein sequence ID" value="SFI87782.1"/>
    <property type="molecule type" value="Genomic_DNA"/>
</dbReference>
<dbReference type="AlphaFoldDB" id="A0A1I3LSS3"/>
<sequence>MTREELDKKIEEARKRSEVLSQTEIDELLKAIAAGAEDLSSIRKSRKIKICDFERPDKFSKQELRDISNVSEIYAKEIKSFLACEYDINAMVQIASVDQLTFEEQVRSLPTPLPFCTFRWGEGAGMLSLDPALFYEGFFNNSIKKNRNPNGFEQKVFFNYIYKPFEKILYETYSTKAGAPLPEITAAKYESNPVFAMGVCQPGEMGVFIMFEVKIRKTEAFMYLYLNAEFLEALRKTNFFSTYGVANYVPLSRPKPNTIVEVGCFHLEEGEVLKEKYVYQLNNLAGNPLQVYKDGKYVGDGDAVVIDDNNGVRITTNPDKLEERNEPDFYNTKVIFGGLITPEDYKFEEGCILELWEYNCKPIKIEKAGKTIGLGEIVVVGENFGIKVTQVL</sequence>
<dbReference type="InterPro" id="IPR001689">
    <property type="entry name" value="Flag_FliM"/>
</dbReference>
<keyword evidence="5" id="KW-0975">Bacterial flagellum</keyword>
<keyword evidence="4" id="KW-0145">Chemotaxis</keyword>
<evidence type="ECO:0000256" key="2">
    <source>
        <dbReference type="ARBA" id="ARBA00011049"/>
    </source>
</evidence>